<dbReference type="PANTHER" id="PTHR43580:SF2">
    <property type="entry name" value="CYTOKINE-LIKE NUCLEAR FACTOR N-PAC"/>
    <property type="match status" value="1"/>
</dbReference>
<gene>
    <name evidence="6" type="ORF">ABIV_0007</name>
    <name evidence="7" type="ORF">CRV05_08505</name>
</gene>
<evidence type="ECO:0000313" key="7">
    <source>
        <dbReference type="EMBL" id="RXK09760.1"/>
    </source>
</evidence>
<dbReference type="Pfam" id="PF03446">
    <property type="entry name" value="NAD_binding_2"/>
    <property type="match status" value="1"/>
</dbReference>
<evidence type="ECO:0000259" key="5">
    <source>
        <dbReference type="Pfam" id="PF14833"/>
    </source>
</evidence>
<dbReference type="GO" id="GO:0051287">
    <property type="term" value="F:NAD binding"/>
    <property type="evidence" value="ECO:0007669"/>
    <property type="project" value="InterPro"/>
</dbReference>
<evidence type="ECO:0000313" key="6">
    <source>
        <dbReference type="EMBL" id="AXH11051.1"/>
    </source>
</evidence>
<feature type="domain" description="3-hydroxyisobutyrate dehydrogenase-like NAD-binding" evidence="5">
    <location>
        <begin position="161"/>
        <end position="280"/>
    </location>
</feature>
<proteinExistence type="predicted"/>
<dbReference type="InterPro" id="IPR029154">
    <property type="entry name" value="HIBADH-like_NADP-bd"/>
</dbReference>
<dbReference type="SUPFAM" id="SSF48179">
    <property type="entry name" value="6-phosphogluconate dehydrogenase C-terminal domain-like"/>
    <property type="match status" value="1"/>
</dbReference>
<organism evidence="7 9">
    <name type="scientific">Halarcobacter bivalviorum</name>
    <dbReference type="NCBI Taxonomy" id="663364"/>
    <lineage>
        <taxon>Bacteria</taxon>
        <taxon>Pseudomonadati</taxon>
        <taxon>Campylobacterota</taxon>
        <taxon>Epsilonproteobacteria</taxon>
        <taxon>Campylobacterales</taxon>
        <taxon>Arcobacteraceae</taxon>
        <taxon>Halarcobacter</taxon>
    </lineage>
</organism>
<dbReference type="Proteomes" id="UP000289193">
    <property type="component" value="Unassembled WGS sequence"/>
</dbReference>
<dbReference type="Gene3D" id="1.10.1040.10">
    <property type="entry name" value="N-(1-d-carboxylethyl)-l-norvaline Dehydrogenase, domain 2"/>
    <property type="match status" value="1"/>
</dbReference>
<dbReference type="GO" id="GO:0016491">
    <property type="term" value="F:oxidoreductase activity"/>
    <property type="evidence" value="ECO:0007669"/>
    <property type="project" value="UniProtKB-KW"/>
</dbReference>
<dbReference type="Proteomes" id="UP000253850">
    <property type="component" value="Chromosome"/>
</dbReference>
<evidence type="ECO:0000256" key="3">
    <source>
        <dbReference type="PIRSR" id="PIRSR000103-1"/>
    </source>
</evidence>
<dbReference type="InterPro" id="IPR008927">
    <property type="entry name" value="6-PGluconate_DH-like_C_sf"/>
</dbReference>
<dbReference type="InterPro" id="IPR036291">
    <property type="entry name" value="NAD(P)-bd_dom_sf"/>
</dbReference>
<dbReference type="Gene3D" id="3.40.50.720">
    <property type="entry name" value="NAD(P)-binding Rossmann-like Domain"/>
    <property type="match status" value="1"/>
</dbReference>
<evidence type="ECO:0000259" key="4">
    <source>
        <dbReference type="Pfam" id="PF03446"/>
    </source>
</evidence>
<dbReference type="Pfam" id="PF14833">
    <property type="entry name" value="NAD_binding_11"/>
    <property type="match status" value="1"/>
</dbReference>
<feature type="domain" description="6-phosphogluconate dehydrogenase NADP-binding" evidence="4">
    <location>
        <begin position="3"/>
        <end position="156"/>
    </location>
</feature>
<name>A0AAX2A8F7_9BACT</name>
<evidence type="ECO:0000256" key="1">
    <source>
        <dbReference type="ARBA" id="ARBA00023002"/>
    </source>
</evidence>
<dbReference type="PANTHER" id="PTHR43580">
    <property type="entry name" value="OXIDOREDUCTASE GLYR1-RELATED"/>
    <property type="match status" value="1"/>
</dbReference>
<dbReference type="EMBL" id="PDKM01000004">
    <property type="protein sequence ID" value="RXK09760.1"/>
    <property type="molecule type" value="Genomic_DNA"/>
</dbReference>
<dbReference type="InterPro" id="IPR006115">
    <property type="entry name" value="6PGDH_NADP-bd"/>
</dbReference>
<dbReference type="KEGG" id="hbv:ABIV_0007"/>
<dbReference type="InterPro" id="IPR015815">
    <property type="entry name" value="HIBADH-related"/>
</dbReference>
<dbReference type="AlphaFoldDB" id="A0AAX2A8F7"/>
<protein>
    <submittedName>
        <fullName evidence="6">3-hydroxyisobutyrate dehydrogenase family beta-hydroxyacid dehydrogenase</fullName>
    </submittedName>
    <submittedName>
        <fullName evidence="7">6-phosphogluconate dehydrogenase</fullName>
    </submittedName>
</protein>
<evidence type="ECO:0000313" key="8">
    <source>
        <dbReference type="Proteomes" id="UP000253850"/>
    </source>
</evidence>
<dbReference type="SUPFAM" id="SSF51735">
    <property type="entry name" value="NAD(P)-binding Rossmann-fold domains"/>
    <property type="match status" value="1"/>
</dbReference>
<dbReference type="GO" id="GO:0050661">
    <property type="term" value="F:NADP binding"/>
    <property type="evidence" value="ECO:0007669"/>
    <property type="project" value="InterPro"/>
</dbReference>
<dbReference type="EMBL" id="CP031217">
    <property type="protein sequence ID" value="AXH11051.1"/>
    <property type="molecule type" value="Genomic_DNA"/>
</dbReference>
<keyword evidence="1" id="KW-0560">Oxidoreductase</keyword>
<evidence type="ECO:0000313" key="9">
    <source>
        <dbReference type="Proteomes" id="UP000289193"/>
    </source>
</evidence>
<keyword evidence="2" id="KW-0520">NAD</keyword>
<reference evidence="7 9" key="1">
    <citation type="submission" date="2017-10" db="EMBL/GenBank/DDBJ databases">
        <title>Genomics of the genus Arcobacter.</title>
        <authorList>
            <person name="Perez-Cataluna A."/>
            <person name="Figueras M.J."/>
        </authorList>
    </citation>
    <scope>NUCLEOTIDE SEQUENCE [LARGE SCALE GENOMIC DNA]</scope>
    <source>
        <strain evidence="7 9">CECT 7835</strain>
    </source>
</reference>
<dbReference type="PIRSF" id="PIRSF000103">
    <property type="entry name" value="HIBADH"/>
    <property type="match status" value="1"/>
</dbReference>
<keyword evidence="9" id="KW-1185">Reference proteome</keyword>
<dbReference type="RefSeq" id="WP_114837948.1">
    <property type="nucleotide sequence ID" value="NZ_CP031217.1"/>
</dbReference>
<sequence>MALGFIGLGNLGRAVAQRLTDMNEELVVYNRTREKVEDLGYKIAKSPKELIEKCDIVILCLFESDAVENIFNMENGLLEADLEGKTIIDLTTNHFKQVLNFHNIIDERGGEYLESPIFGSVAPALQGQVTIVTSGKKETFDSCKVVLEKIGKEIFYLKEPGKASKMKLINNLCLGSFMATIAECSALGDACDISRSTLLEILGVGGGQSLVLKAKTQKLLEEDYSPHFSNNAIYKDLHTLQDLAYSMNQPLYTAAIPKELFGKMKKDGKGEEDFCSIVQLFKD</sequence>
<feature type="active site" evidence="3">
    <location>
        <position position="167"/>
    </location>
</feature>
<accession>A0AAX2A8F7</accession>
<dbReference type="InterPro" id="IPR051265">
    <property type="entry name" value="HIBADH-related_NP60_sf"/>
</dbReference>
<reference evidence="6 8" key="2">
    <citation type="submission" date="2018-07" db="EMBL/GenBank/DDBJ databases">
        <title>Complete genome of the Arcobacter bivalviorum type strain LMG 26154.</title>
        <authorList>
            <person name="Miller W.G."/>
            <person name="Yee E."/>
            <person name="Bono J.L."/>
        </authorList>
    </citation>
    <scope>NUCLEOTIDE SEQUENCE [LARGE SCALE GENOMIC DNA]</scope>
    <source>
        <strain evidence="6 8">LMG 26154</strain>
    </source>
</reference>
<dbReference type="InterPro" id="IPR013328">
    <property type="entry name" value="6PGD_dom2"/>
</dbReference>
<evidence type="ECO:0000256" key="2">
    <source>
        <dbReference type="ARBA" id="ARBA00023027"/>
    </source>
</evidence>